<evidence type="ECO:0000256" key="1">
    <source>
        <dbReference type="SAM" id="MobiDB-lite"/>
    </source>
</evidence>
<evidence type="ECO:0000313" key="3">
    <source>
        <dbReference type="EMBL" id="RPA74358.1"/>
    </source>
</evidence>
<name>A0A3N4HPE5_ASCIM</name>
<feature type="compositionally biased region" description="Basic and acidic residues" evidence="1">
    <location>
        <begin position="225"/>
        <end position="235"/>
    </location>
</feature>
<dbReference type="AlphaFoldDB" id="A0A3N4HPE5"/>
<dbReference type="PANTHER" id="PTHR46929">
    <property type="entry name" value="EXPRESSED PROTEIN"/>
    <property type="match status" value="1"/>
</dbReference>
<feature type="compositionally biased region" description="Pro residues" evidence="1">
    <location>
        <begin position="12"/>
        <end position="21"/>
    </location>
</feature>
<dbReference type="Pfam" id="PF12776">
    <property type="entry name" value="Myb_DNA-bind_3"/>
    <property type="match status" value="1"/>
</dbReference>
<dbReference type="Proteomes" id="UP000275078">
    <property type="component" value="Unassembled WGS sequence"/>
</dbReference>
<feature type="region of interest" description="Disordered" evidence="1">
    <location>
        <begin position="1"/>
        <end position="66"/>
    </location>
</feature>
<keyword evidence="4" id="KW-1185">Reference proteome</keyword>
<feature type="compositionally biased region" description="Pro residues" evidence="1">
    <location>
        <begin position="240"/>
        <end position="253"/>
    </location>
</feature>
<feature type="region of interest" description="Disordered" evidence="1">
    <location>
        <begin position="221"/>
        <end position="275"/>
    </location>
</feature>
<dbReference type="OrthoDB" id="5346818at2759"/>
<organism evidence="3 4">
    <name type="scientific">Ascobolus immersus RN42</name>
    <dbReference type="NCBI Taxonomy" id="1160509"/>
    <lineage>
        <taxon>Eukaryota</taxon>
        <taxon>Fungi</taxon>
        <taxon>Dikarya</taxon>
        <taxon>Ascomycota</taxon>
        <taxon>Pezizomycotina</taxon>
        <taxon>Pezizomycetes</taxon>
        <taxon>Pezizales</taxon>
        <taxon>Ascobolaceae</taxon>
        <taxon>Ascobolus</taxon>
    </lineage>
</organism>
<evidence type="ECO:0000259" key="2">
    <source>
        <dbReference type="Pfam" id="PF12776"/>
    </source>
</evidence>
<accession>A0A3N4HPE5</accession>
<dbReference type="InterPro" id="IPR024752">
    <property type="entry name" value="Myb/SANT-like_dom"/>
</dbReference>
<gene>
    <name evidence="3" type="ORF">BJ508DRAFT_333132</name>
</gene>
<evidence type="ECO:0000313" key="4">
    <source>
        <dbReference type="Proteomes" id="UP000275078"/>
    </source>
</evidence>
<dbReference type="EMBL" id="ML119792">
    <property type="protein sequence ID" value="RPA74358.1"/>
    <property type="molecule type" value="Genomic_DNA"/>
</dbReference>
<proteinExistence type="predicted"/>
<dbReference type="PANTHER" id="PTHR46929:SF3">
    <property type="entry name" value="MYB_SANT-LIKE DOMAIN-CONTAINING PROTEIN"/>
    <property type="match status" value="1"/>
</dbReference>
<feature type="domain" description="Myb/SANT-like" evidence="2">
    <location>
        <begin position="72"/>
        <end position="168"/>
    </location>
</feature>
<dbReference type="STRING" id="1160509.A0A3N4HPE5"/>
<protein>
    <recommendedName>
        <fullName evidence="2">Myb/SANT-like domain-containing protein</fullName>
    </recommendedName>
</protein>
<feature type="compositionally biased region" description="Polar residues" evidence="1">
    <location>
        <begin position="264"/>
        <end position="275"/>
    </location>
</feature>
<reference evidence="3 4" key="1">
    <citation type="journal article" date="2018" name="Nat. Ecol. Evol.">
        <title>Pezizomycetes genomes reveal the molecular basis of ectomycorrhizal truffle lifestyle.</title>
        <authorList>
            <person name="Murat C."/>
            <person name="Payen T."/>
            <person name="Noel B."/>
            <person name="Kuo A."/>
            <person name="Morin E."/>
            <person name="Chen J."/>
            <person name="Kohler A."/>
            <person name="Krizsan K."/>
            <person name="Balestrini R."/>
            <person name="Da Silva C."/>
            <person name="Montanini B."/>
            <person name="Hainaut M."/>
            <person name="Levati E."/>
            <person name="Barry K.W."/>
            <person name="Belfiori B."/>
            <person name="Cichocki N."/>
            <person name="Clum A."/>
            <person name="Dockter R.B."/>
            <person name="Fauchery L."/>
            <person name="Guy J."/>
            <person name="Iotti M."/>
            <person name="Le Tacon F."/>
            <person name="Lindquist E.A."/>
            <person name="Lipzen A."/>
            <person name="Malagnac F."/>
            <person name="Mello A."/>
            <person name="Molinier V."/>
            <person name="Miyauchi S."/>
            <person name="Poulain J."/>
            <person name="Riccioni C."/>
            <person name="Rubini A."/>
            <person name="Sitrit Y."/>
            <person name="Splivallo R."/>
            <person name="Traeger S."/>
            <person name="Wang M."/>
            <person name="Zifcakova L."/>
            <person name="Wipf D."/>
            <person name="Zambonelli A."/>
            <person name="Paolocci F."/>
            <person name="Nowrousian M."/>
            <person name="Ottonello S."/>
            <person name="Baldrian P."/>
            <person name="Spatafora J.W."/>
            <person name="Henrissat B."/>
            <person name="Nagy L.G."/>
            <person name="Aury J.M."/>
            <person name="Wincker P."/>
            <person name="Grigoriev I.V."/>
            <person name="Bonfante P."/>
            <person name="Martin F.M."/>
        </authorList>
    </citation>
    <scope>NUCLEOTIDE SEQUENCE [LARGE SCALE GENOMIC DNA]</scope>
    <source>
        <strain evidence="3 4">RN42</strain>
    </source>
</reference>
<sequence length="382" mass="42716">MARTRKNAKDSPTPPPPPTTPATPAIPKKTTQKRKKAPSLPIRNENCDEDIENTPPPQSSQPAKRIRAEPIQWTQQMSTALVTALVDAVRGGKRSDNSFKGTVWKEVCDAVVRYGGAGTPVDLSVIQCKARNDTLKRKWKIWMRLKVTTGWGCNPDTGALTTTPTNWEMEIKRCPDAAPFRRSALADFNFLTELYQTVTATGSQVVHSNMPVSATIPPATPIVDHNIHPDLRHDSTISLPPIPSQPCLPPQPKPMYQRDRKTPSGKQTQATSASANTVDVVASILETMDRLKEGYEKPDRSCIERATIKFREEYEPRIGTNLLARDLECEEGPEPYWLWTEDDVLIGYEILEDFVKADIFLGLTSGRRQDKWVIRQIGKHSV</sequence>